<feature type="region of interest" description="Disordered" evidence="2">
    <location>
        <begin position="307"/>
        <end position="363"/>
    </location>
</feature>
<reference evidence="5 6" key="1">
    <citation type="submission" date="2020-02" db="EMBL/GenBank/DDBJ databases">
        <title>A chromosome-scale genome assembly of the black bullhead catfish (Ameiurus melas).</title>
        <authorList>
            <person name="Wen M."/>
            <person name="Zham M."/>
            <person name="Cabau C."/>
            <person name="Klopp C."/>
            <person name="Donnadieu C."/>
            <person name="Roques C."/>
            <person name="Bouchez O."/>
            <person name="Lampietro C."/>
            <person name="Jouanno E."/>
            <person name="Herpin A."/>
            <person name="Louis A."/>
            <person name="Berthelot C."/>
            <person name="Parey E."/>
            <person name="Roest-Crollius H."/>
            <person name="Braasch I."/>
            <person name="Postlethwait J."/>
            <person name="Robinson-Rechavi M."/>
            <person name="Echchiki A."/>
            <person name="Begum T."/>
            <person name="Montfort J."/>
            <person name="Schartl M."/>
            <person name="Bobe J."/>
            <person name="Guiguen Y."/>
        </authorList>
    </citation>
    <scope>NUCLEOTIDE SEQUENCE [LARGE SCALE GENOMIC DNA]</scope>
    <source>
        <strain evidence="5">M_S1</strain>
        <tissue evidence="5">Blood</tissue>
    </source>
</reference>
<feature type="region of interest" description="Disordered" evidence="2">
    <location>
        <begin position="216"/>
        <end position="264"/>
    </location>
</feature>
<proteinExistence type="predicted"/>
<evidence type="ECO:0000313" key="5">
    <source>
        <dbReference type="EMBL" id="KAF4073934.1"/>
    </source>
</evidence>
<evidence type="ECO:0008006" key="7">
    <source>
        <dbReference type="Google" id="ProtNLM"/>
    </source>
</evidence>
<dbReference type="GO" id="GO:0003676">
    <property type="term" value="F:nucleic acid binding"/>
    <property type="evidence" value="ECO:0007669"/>
    <property type="project" value="UniProtKB-UniRule"/>
</dbReference>
<dbReference type="EMBL" id="JAAGNN010000023">
    <property type="protein sequence ID" value="KAF4073934.1"/>
    <property type="molecule type" value="Genomic_DNA"/>
</dbReference>
<feature type="region of interest" description="Disordered" evidence="2">
    <location>
        <begin position="32"/>
        <end position="120"/>
    </location>
</feature>
<feature type="compositionally biased region" description="Basic and acidic residues" evidence="2">
    <location>
        <begin position="32"/>
        <end position="46"/>
    </location>
</feature>
<accession>A0A7J5ZTE3</accession>
<feature type="compositionally biased region" description="Low complexity" evidence="2">
    <location>
        <begin position="339"/>
        <end position="351"/>
    </location>
</feature>
<protein>
    <recommendedName>
        <fullName evidence="7">cAMP-regulated phosphoprotein 21</fullName>
    </recommendedName>
</protein>
<evidence type="ECO:0000256" key="2">
    <source>
        <dbReference type="SAM" id="MobiDB-lite"/>
    </source>
</evidence>
<feature type="region of interest" description="Disordered" evidence="2">
    <location>
        <begin position="416"/>
        <end position="446"/>
    </location>
</feature>
<evidence type="ECO:0000259" key="3">
    <source>
        <dbReference type="PROSITE" id="PS51061"/>
    </source>
</evidence>
<dbReference type="AlphaFoldDB" id="A0A7J5ZTE3"/>
<name>A0A7J5ZTE3_AMEME</name>
<dbReference type="SUPFAM" id="SSF82708">
    <property type="entry name" value="R3H domain"/>
    <property type="match status" value="1"/>
</dbReference>
<comment type="caution">
    <text evidence="5">The sequence shown here is derived from an EMBL/GenBank/DDBJ whole genome shotgun (WGS) entry which is preliminary data.</text>
</comment>
<dbReference type="Proteomes" id="UP000593565">
    <property type="component" value="Unassembled WGS sequence"/>
</dbReference>
<organism evidence="5 6">
    <name type="scientific">Ameiurus melas</name>
    <name type="common">Black bullhead</name>
    <name type="synonym">Silurus melas</name>
    <dbReference type="NCBI Taxonomy" id="219545"/>
    <lineage>
        <taxon>Eukaryota</taxon>
        <taxon>Metazoa</taxon>
        <taxon>Chordata</taxon>
        <taxon>Craniata</taxon>
        <taxon>Vertebrata</taxon>
        <taxon>Euteleostomi</taxon>
        <taxon>Actinopterygii</taxon>
        <taxon>Neopterygii</taxon>
        <taxon>Teleostei</taxon>
        <taxon>Ostariophysi</taxon>
        <taxon>Siluriformes</taxon>
        <taxon>Ictaluridae</taxon>
        <taxon>Ameiurus</taxon>
    </lineage>
</organism>
<dbReference type="InterPro" id="IPR036867">
    <property type="entry name" value="R3H_dom_sf"/>
</dbReference>
<dbReference type="SMART" id="SM00393">
    <property type="entry name" value="R3H"/>
    <property type="match status" value="1"/>
</dbReference>
<dbReference type="PROSITE" id="PS51061">
    <property type="entry name" value="R3H"/>
    <property type="match status" value="1"/>
</dbReference>
<dbReference type="PANTHER" id="PTHR15672">
    <property type="entry name" value="CAMP-REGULATED PHOSPHOPROTEIN 21 RELATED R3H DOMAIN CONTAINING PROTEIN"/>
    <property type="match status" value="1"/>
</dbReference>
<dbReference type="PANTHER" id="PTHR15672:SF14">
    <property type="entry name" value="CAMP-REGULATED PHOSPHOPROTEIN 21"/>
    <property type="match status" value="1"/>
</dbReference>
<feature type="domain" description="SUZ" evidence="4">
    <location>
        <begin position="210"/>
        <end position="278"/>
    </location>
</feature>
<dbReference type="FunFam" id="3.30.1370.50:FF:000001">
    <property type="entry name" value="R3H domain-containing protein 2 isoform 1"/>
    <property type="match status" value="1"/>
</dbReference>
<keyword evidence="6" id="KW-1185">Reference proteome</keyword>
<feature type="compositionally biased region" description="Low complexity" evidence="2">
    <location>
        <begin position="111"/>
        <end position="120"/>
    </location>
</feature>
<feature type="compositionally biased region" description="Polar residues" evidence="2">
    <location>
        <begin position="416"/>
        <end position="429"/>
    </location>
</feature>
<dbReference type="CDD" id="cd02642">
    <property type="entry name" value="R3H_encore_like"/>
    <property type="match status" value="1"/>
</dbReference>
<sequence>MCDVETEEKKVLLESIMERGTPPTCCTVETKEEDRYGSHSVEEQQKTEACQGKLKRNHKAKGKLIRSAAVCDDASPIESSSKDSKGESSLTADTSECEEEQQEKCNDGNSMKKPSLSKESSLEYTDSTGIDLEEFLITTLKSSPRDRLMLLKLEQDMTDFMIDNYSYKKFPQMSSYHRMLVHRVAAYFGLEHNVDHSGKAVIINKASNSRIPEHRFAEHVQDERTEEKRSILKRDNSQEKEDSQLRMPRLKEQMRSKSFEEREEEYQKARERIFSQDSSCPAHSVYIETRGPEDCCNMYSETQRRRQLFRGTRDGSGRLSGSRQSSFEQDCHWNDPRPWSSTDSDSSTWSSKPPHTHSDNNAKLCNSVTEPAASNSSAYVLVPAESSILPGTILLNPNTGQPYLNPDGTPAVYNPPVSQQPLSNQLNTMQPQAPPPPQPQQQPVMSHSLPQVQYSSMTYLPPQQVLTVSPSQFHTPEQSREELSSQFSHMTLSQQPLGETSDMSTYYLHGAPPSHGYTQPQQNYAQPYPADSYLGSGMTLAMPTASPTQTCGQQSNQNPMYSYPGQCANAPQQYGPASYNTQTGTGYAALLTSQQQAYSNMVGAQVLPQTQKSIMGSYPSTSSYQMAPQLQSYPSTVLVSRQAGHNQSTGPSAGVSVYCNPLNHSPPPPLSVGITCQSAGCRNTCSRTQNQSWY</sequence>
<dbReference type="Gene3D" id="3.30.1370.50">
    <property type="entry name" value="R3H-like domain"/>
    <property type="match status" value="1"/>
</dbReference>
<dbReference type="InterPro" id="IPR051937">
    <property type="entry name" value="R3H_domain_containing"/>
</dbReference>
<evidence type="ECO:0000259" key="4">
    <source>
        <dbReference type="PROSITE" id="PS51673"/>
    </source>
</evidence>
<feature type="domain" description="R3H" evidence="3">
    <location>
        <begin position="147"/>
        <end position="209"/>
    </location>
</feature>
<keyword evidence="1" id="KW-0597">Phosphoprotein</keyword>
<dbReference type="PROSITE" id="PS51673">
    <property type="entry name" value="SUZ"/>
    <property type="match status" value="1"/>
</dbReference>
<evidence type="ECO:0000313" key="6">
    <source>
        <dbReference type="Proteomes" id="UP000593565"/>
    </source>
</evidence>
<gene>
    <name evidence="5" type="ORF">AMELA_G00248980</name>
</gene>
<feature type="compositionally biased region" description="Basic residues" evidence="2">
    <location>
        <begin position="53"/>
        <end position="64"/>
    </location>
</feature>
<feature type="compositionally biased region" description="Low complexity" evidence="2">
    <location>
        <begin position="317"/>
        <end position="326"/>
    </location>
</feature>
<dbReference type="Pfam" id="PF01424">
    <property type="entry name" value="R3H"/>
    <property type="match status" value="1"/>
</dbReference>
<dbReference type="Pfam" id="PF12752">
    <property type="entry name" value="SUZ"/>
    <property type="match status" value="1"/>
</dbReference>
<dbReference type="GO" id="GO:0005737">
    <property type="term" value="C:cytoplasm"/>
    <property type="evidence" value="ECO:0007669"/>
    <property type="project" value="TreeGrafter"/>
</dbReference>
<evidence type="ECO:0000256" key="1">
    <source>
        <dbReference type="ARBA" id="ARBA00022553"/>
    </source>
</evidence>
<dbReference type="InterPro" id="IPR001374">
    <property type="entry name" value="R3H_dom"/>
</dbReference>
<dbReference type="InterPro" id="IPR024771">
    <property type="entry name" value="SUZ"/>
</dbReference>